<organism evidence="1 2">
    <name type="scientific">Capsicum baccatum</name>
    <name type="common">Peruvian pepper</name>
    <dbReference type="NCBI Taxonomy" id="33114"/>
    <lineage>
        <taxon>Eukaryota</taxon>
        <taxon>Viridiplantae</taxon>
        <taxon>Streptophyta</taxon>
        <taxon>Embryophyta</taxon>
        <taxon>Tracheophyta</taxon>
        <taxon>Spermatophyta</taxon>
        <taxon>Magnoliopsida</taxon>
        <taxon>eudicotyledons</taxon>
        <taxon>Gunneridae</taxon>
        <taxon>Pentapetalae</taxon>
        <taxon>asterids</taxon>
        <taxon>lamiids</taxon>
        <taxon>Solanales</taxon>
        <taxon>Solanaceae</taxon>
        <taxon>Solanoideae</taxon>
        <taxon>Capsiceae</taxon>
        <taxon>Capsicum</taxon>
    </lineage>
</organism>
<dbReference type="Gene3D" id="3.40.50.720">
    <property type="entry name" value="NAD(P)-binding Rossmann-like Domain"/>
    <property type="match status" value="1"/>
</dbReference>
<gene>
    <name evidence="1" type="ORF">CQW23_00680</name>
</gene>
<comment type="caution">
    <text evidence="1">The sequence shown here is derived from an EMBL/GenBank/DDBJ whole genome shotgun (WGS) entry which is preliminary data.</text>
</comment>
<accession>A0A2G2XLG1</accession>
<dbReference type="OrthoDB" id="48317at2759"/>
<dbReference type="Proteomes" id="UP000224567">
    <property type="component" value="Unassembled WGS sequence"/>
</dbReference>
<protein>
    <submittedName>
        <fullName evidence="1">Quinone-oxidoreductase-like protein, chloroplastic</fullName>
    </submittedName>
</protein>
<dbReference type="SUPFAM" id="SSF51735">
    <property type="entry name" value="NAD(P)-binding Rossmann-fold domains"/>
    <property type="match status" value="1"/>
</dbReference>
<proteinExistence type="predicted"/>
<dbReference type="AlphaFoldDB" id="A0A2G2XLG1"/>
<dbReference type="EMBL" id="MLFT02000001">
    <property type="protein sequence ID" value="PHT58317.1"/>
    <property type="molecule type" value="Genomic_DNA"/>
</dbReference>
<keyword evidence="2" id="KW-1185">Reference proteome</keyword>
<reference evidence="2" key="2">
    <citation type="journal article" date="2017" name="J. Anim. Genet.">
        <title>Multiple reference genome sequences of hot pepper reveal the massive evolution of plant disease resistance genes by retroduplication.</title>
        <authorList>
            <person name="Kim S."/>
            <person name="Park J."/>
            <person name="Yeom S.-I."/>
            <person name="Kim Y.-M."/>
            <person name="Seo E."/>
            <person name="Kim K.-T."/>
            <person name="Kim M.-S."/>
            <person name="Lee J.M."/>
            <person name="Cheong K."/>
            <person name="Shin H.-S."/>
            <person name="Kim S.-B."/>
            <person name="Han K."/>
            <person name="Lee J."/>
            <person name="Park M."/>
            <person name="Lee H.-A."/>
            <person name="Lee H.-Y."/>
            <person name="Lee Y."/>
            <person name="Oh S."/>
            <person name="Lee J.H."/>
            <person name="Choi E."/>
            <person name="Choi E."/>
            <person name="Lee S.E."/>
            <person name="Jeon J."/>
            <person name="Kim H."/>
            <person name="Choi G."/>
            <person name="Song H."/>
            <person name="Lee J."/>
            <person name="Lee S.-C."/>
            <person name="Kwon J.-K."/>
            <person name="Lee H.-Y."/>
            <person name="Koo N."/>
            <person name="Hong Y."/>
            <person name="Kim R.W."/>
            <person name="Kang W.-H."/>
            <person name="Huh J.H."/>
            <person name="Kang B.-C."/>
            <person name="Yang T.-J."/>
            <person name="Lee Y.-H."/>
            <person name="Bennetzen J.L."/>
            <person name="Choi D."/>
        </authorList>
    </citation>
    <scope>NUCLEOTIDE SEQUENCE [LARGE SCALE GENOMIC DNA]</scope>
    <source>
        <strain evidence="2">cv. PBC81</strain>
    </source>
</reference>
<sequence length="91" mass="9609">MLRPKFPFIPTTAWEERNAVGVKLDGTGPRNNILVTAASGGVGNTHVTATCGARNLDFVKSLGANEVLDYKTPEGAALKSPSGQKYNAVIH</sequence>
<name>A0A2G2XLG1_CAPBA</name>
<evidence type="ECO:0000313" key="1">
    <source>
        <dbReference type="EMBL" id="PHT58317.1"/>
    </source>
</evidence>
<dbReference type="PANTHER" id="PTHR44013:SF1">
    <property type="entry name" value="ZINC-TYPE ALCOHOL DEHYDROGENASE-LIKE PROTEIN C16A3.02C"/>
    <property type="match status" value="1"/>
</dbReference>
<reference evidence="1 2" key="1">
    <citation type="journal article" date="2017" name="Genome Biol.">
        <title>New reference genome sequences of hot pepper reveal the massive evolution of plant disease-resistance genes by retroduplication.</title>
        <authorList>
            <person name="Kim S."/>
            <person name="Park J."/>
            <person name="Yeom S.I."/>
            <person name="Kim Y.M."/>
            <person name="Seo E."/>
            <person name="Kim K.T."/>
            <person name="Kim M.S."/>
            <person name="Lee J.M."/>
            <person name="Cheong K."/>
            <person name="Shin H.S."/>
            <person name="Kim S.B."/>
            <person name="Han K."/>
            <person name="Lee J."/>
            <person name="Park M."/>
            <person name="Lee H.A."/>
            <person name="Lee H.Y."/>
            <person name="Lee Y."/>
            <person name="Oh S."/>
            <person name="Lee J.H."/>
            <person name="Choi E."/>
            <person name="Choi E."/>
            <person name="Lee S.E."/>
            <person name="Jeon J."/>
            <person name="Kim H."/>
            <person name="Choi G."/>
            <person name="Song H."/>
            <person name="Lee J."/>
            <person name="Lee S.C."/>
            <person name="Kwon J.K."/>
            <person name="Lee H.Y."/>
            <person name="Koo N."/>
            <person name="Hong Y."/>
            <person name="Kim R.W."/>
            <person name="Kang W.H."/>
            <person name="Huh J.H."/>
            <person name="Kang B.C."/>
            <person name="Yang T.J."/>
            <person name="Lee Y.H."/>
            <person name="Bennetzen J.L."/>
            <person name="Choi D."/>
        </authorList>
    </citation>
    <scope>NUCLEOTIDE SEQUENCE [LARGE SCALE GENOMIC DNA]</scope>
    <source>
        <strain evidence="2">cv. PBC81</strain>
    </source>
</reference>
<dbReference type="STRING" id="33114.A0A2G2XLG1"/>
<dbReference type="PANTHER" id="PTHR44013">
    <property type="entry name" value="ZINC-TYPE ALCOHOL DEHYDROGENASE-LIKE PROTEIN C16A3.02C"/>
    <property type="match status" value="1"/>
</dbReference>
<dbReference type="InterPro" id="IPR036291">
    <property type="entry name" value="NAD(P)-bd_dom_sf"/>
</dbReference>
<dbReference type="InterPro" id="IPR052733">
    <property type="entry name" value="Chloroplast_QOR"/>
</dbReference>
<evidence type="ECO:0000313" key="2">
    <source>
        <dbReference type="Proteomes" id="UP000224567"/>
    </source>
</evidence>